<accession>A0A087UF16</accession>
<organism evidence="1 2">
    <name type="scientific">Stegodyphus mimosarum</name>
    <name type="common">African social velvet spider</name>
    <dbReference type="NCBI Taxonomy" id="407821"/>
    <lineage>
        <taxon>Eukaryota</taxon>
        <taxon>Metazoa</taxon>
        <taxon>Ecdysozoa</taxon>
        <taxon>Arthropoda</taxon>
        <taxon>Chelicerata</taxon>
        <taxon>Arachnida</taxon>
        <taxon>Araneae</taxon>
        <taxon>Araneomorphae</taxon>
        <taxon>Entelegynae</taxon>
        <taxon>Eresoidea</taxon>
        <taxon>Eresidae</taxon>
        <taxon>Stegodyphus</taxon>
    </lineage>
</organism>
<sequence>MINKKFSLVYSSQNLRVKEFLITEGLNASRNSFKDHELAQKMTRELESTAKMREQAILAEDCEYIVQCFKSFIKNVIETKLQVIKGRQKLKVMKGKFYALRFLLSFIFQSDSSESKKTLLDSLDSFIEFLKKNENASITAEVMDKINESLIIIHSNLSLILKDIEEKSYKDLEYPNLNQLFKIIKDYKYFNDNEVTTIRQSFLTCLSEARKANQKLEENLQGSDPPLPPNERQKYFEQLISSPKVIKELEKNFETNRKTALKTLKSVRISDDVTKVLGKVEETENKLIIINNDFRNSLYKMNFPLKLQKKILNFMNQKMEFLLDRIRLLKKILIDEDEEIKALWTRGRSEAIRKHTRFLMAQRYLKEGDLRASMEMLLLDCLNTVGKDKSPLFRKLDNLFAGVKMRDFLSHGSAILESIGGLLDSEDVPSEIVRISLELIEDADSLKAMSELFHKLKPLTTEDMEVIIKDTKTDEFTKMREQIKKCKEWKTYLHILPPN</sequence>
<dbReference type="AlphaFoldDB" id="A0A087UF16"/>
<dbReference type="Proteomes" id="UP000054359">
    <property type="component" value="Unassembled WGS sequence"/>
</dbReference>
<name>A0A087UF16_STEMI</name>
<evidence type="ECO:0000313" key="1">
    <source>
        <dbReference type="EMBL" id="KFM75955.1"/>
    </source>
</evidence>
<evidence type="ECO:0000313" key="2">
    <source>
        <dbReference type="Proteomes" id="UP000054359"/>
    </source>
</evidence>
<gene>
    <name evidence="1" type="ORF">X975_24422</name>
</gene>
<reference evidence="1 2" key="1">
    <citation type="submission" date="2013-11" db="EMBL/GenBank/DDBJ databases">
        <title>Genome sequencing of Stegodyphus mimosarum.</title>
        <authorList>
            <person name="Bechsgaard J."/>
        </authorList>
    </citation>
    <scope>NUCLEOTIDE SEQUENCE [LARGE SCALE GENOMIC DNA]</scope>
</reference>
<feature type="non-terminal residue" evidence="1">
    <location>
        <position position="499"/>
    </location>
</feature>
<dbReference type="EMBL" id="KK119532">
    <property type="protein sequence ID" value="KFM75955.1"/>
    <property type="molecule type" value="Genomic_DNA"/>
</dbReference>
<keyword evidence="2" id="KW-1185">Reference proteome</keyword>
<proteinExistence type="predicted"/>
<protein>
    <submittedName>
        <fullName evidence="1">Uncharacterized protein</fullName>
    </submittedName>
</protein>
<dbReference type="OrthoDB" id="6423258at2759"/>